<accession>A0A914VAA9</accession>
<feature type="compositionally biased region" description="Polar residues" evidence="1">
    <location>
        <begin position="38"/>
        <end position="47"/>
    </location>
</feature>
<protein>
    <submittedName>
        <fullName evidence="3">Uncharacterized protein</fullName>
    </submittedName>
</protein>
<keyword evidence="2" id="KW-1185">Reference proteome</keyword>
<dbReference type="WBParaSite" id="PSAMB.scaffold1718size28480.g14492.t1">
    <property type="protein sequence ID" value="PSAMB.scaffold1718size28480.g14492.t1"/>
    <property type="gene ID" value="PSAMB.scaffold1718size28480.g14492"/>
</dbReference>
<feature type="compositionally biased region" description="Basic residues" evidence="1">
    <location>
        <begin position="10"/>
        <end position="21"/>
    </location>
</feature>
<feature type="region of interest" description="Disordered" evidence="1">
    <location>
        <begin position="72"/>
        <end position="111"/>
    </location>
</feature>
<feature type="region of interest" description="Disordered" evidence="1">
    <location>
        <begin position="1"/>
        <end position="51"/>
    </location>
</feature>
<evidence type="ECO:0000256" key="1">
    <source>
        <dbReference type="SAM" id="MobiDB-lite"/>
    </source>
</evidence>
<feature type="compositionally biased region" description="Basic and acidic residues" evidence="1">
    <location>
        <begin position="28"/>
        <end position="37"/>
    </location>
</feature>
<dbReference type="Proteomes" id="UP000887566">
    <property type="component" value="Unplaced"/>
</dbReference>
<reference evidence="3" key="1">
    <citation type="submission" date="2022-11" db="UniProtKB">
        <authorList>
            <consortium name="WormBaseParasite"/>
        </authorList>
    </citation>
    <scope>IDENTIFICATION</scope>
</reference>
<evidence type="ECO:0000313" key="3">
    <source>
        <dbReference type="WBParaSite" id="PSAMB.scaffold1718size28480.g14492.t1"/>
    </source>
</evidence>
<sequence length="244" mass="27979">MKKGATQVHSLHHIKRYRRRSPTPEVLETDKRLEDPHSSQNGKSPNGETLIKDLPMREIRLWVSGMERDGVYGPGETSELKRGNGPKKSWISCHKNNGKREKKPVSSGKTQDARVDNNFYKLRLNPKETFFFGQQIFAIMQHPHERRAPTPEISFQGIFLNIISSWEIPTGWAALRPYAEDHNLVHRQPIQERPPPSLSNLLQHSFGQYPSLPEIQAEEISAEAVQHAHEMLHRYGPQHLPSPS</sequence>
<name>A0A914VAA9_9BILA</name>
<organism evidence="2 3">
    <name type="scientific">Plectus sambesii</name>
    <dbReference type="NCBI Taxonomy" id="2011161"/>
    <lineage>
        <taxon>Eukaryota</taxon>
        <taxon>Metazoa</taxon>
        <taxon>Ecdysozoa</taxon>
        <taxon>Nematoda</taxon>
        <taxon>Chromadorea</taxon>
        <taxon>Plectida</taxon>
        <taxon>Plectina</taxon>
        <taxon>Plectoidea</taxon>
        <taxon>Plectidae</taxon>
        <taxon>Plectus</taxon>
    </lineage>
</organism>
<evidence type="ECO:0000313" key="2">
    <source>
        <dbReference type="Proteomes" id="UP000887566"/>
    </source>
</evidence>
<proteinExistence type="predicted"/>
<dbReference type="AlphaFoldDB" id="A0A914VAA9"/>